<evidence type="ECO:0000259" key="1">
    <source>
        <dbReference type="Pfam" id="PF05161"/>
    </source>
</evidence>
<protein>
    <recommendedName>
        <fullName evidence="5">Glycerate kinase</fullName>
    </recommendedName>
</protein>
<dbReference type="InterPro" id="IPR038614">
    <property type="entry name" value="GK_N_sf"/>
</dbReference>
<sequence length="422" mass="46306">MSKYIKNFKELASTEARKNALEIVSAGYESIDTENVIKKQVWIEQEILHIDGQKFDLNKYEKIYILGCGKVACSAAFYLERILKAYVDEGAVVGISEGVCEIVETFKGTHPLPSEANFQASKRMQEIGAKATENDLVFVIVGGGGSALLCGSSVEHKQGERLYNKFLKSGGDISELNTVRKHISDLKGGGLAKALYPATVVGLIFSDIPGDDYPDVASGPTYIDETTIEDAQKIIEKYSLGEFDLIETPKDKKFFEKVNNIVLVSNNVALKAMKEKAEALGYDSLIVANNLYGDPKETAKFLIEKSKPGRVVLAGGEISLTIPEGCDGKGGRNDYLAMEMLDHIKKGDVFVSFASDGHDNTDSAGAIIDFDTKNDLELKEVKIEKHKVCLDSYTLFEYTNNLIFTGDLESNVSDLMILLSEK</sequence>
<dbReference type="Gene3D" id="3.40.1480.10">
    <property type="entry name" value="MOFRL domain"/>
    <property type="match status" value="1"/>
</dbReference>
<dbReference type="Proteomes" id="UP000231143">
    <property type="component" value="Unassembled WGS sequence"/>
</dbReference>
<feature type="domain" description="MOFRL-associated" evidence="2">
    <location>
        <begin position="20"/>
        <end position="241"/>
    </location>
</feature>
<dbReference type="GO" id="GO:0008887">
    <property type="term" value="F:glycerate kinase activity"/>
    <property type="evidence" value="ECO:0007669"/>
    <property type="project" value="InterPro"/>
</dbReference>
<dbReference type="InterPro" id="IPR039760">
    <property type="entry name" value="MOFRL_protein"/>
</dbReference>
<evidence type="ECO:0000313" key="3">
    <source>
        <dbReference type="EMBL" id="PIP87216.1"/>
    </source>
</evidence>
<dbReference type="SUPFAM" id="SSF82544">
    <property type="entry name" value="GckA/TtuD-like"/>
    <property type="match status" value="1"/>
</dbReference>
<dbReference type="PANTHER" id="PTHR12227">
    <property type="entry name" value="GLYCERATE KINASE"/>
    <property type="match status" value="1"/>
</dbReference>
<comment type="caution">
    <text evidence="3">The sequence shown here is derived from an EMBL/GenBank/DDBJ whole genome shotgun (WGS) entry which is preliminary data.</text>
</comment>
<name>A0A2H0DYG4_9BACT</name>
<dbReference type="EMBL" id="PCTT01000018">
    <property type="protein sequence ID" value="PIP87216.1"/>
    <property type="molecule type" value="Genomic_DNA"/>
</dbReference>
<dbReference type="Gene3D" id="3.40.50.10180">
    <property type="entry name" value="Glycerate kinase, MOFRL-like N-terminal domain"/>
    <property type="match status" value="1"/>
</dbReference>
<dbReference type="InterPro" id="IPR037035">
    <property type="entry name" value="GK-like_C_sf"/>
</dbReference>
<reference evidence="3 4" key="1">
    <citation type="submission" date="2017-09" db="EMBL/GenBank/DDBJ databases">
        <title>Depth-based differentiation of microbial function through sediment-hosted aquifers and enrichment of novel symbionts in the deep terrestrial subsurface.</title>
        <authorList>
            <person name="Probst A.J."/>
            <person name="Ladd B."/>
            <person name="Jarett J.K."/>
            <person name="Geller-Mcgrath D.E."/>
            <person name="Sieber C.M."/>
            <person name="Emerson J.B."/>
            <person name="Anantharaman K."/>
            <person name="Thomas B.C."/>
            <person name="Malmstrom R."/>
            <person name="Stieglmeier M."/>
            <person name="Klingl A."/>
            <person name="Woyke T."/>
            <person name="Ryan C.M."/>
            <person name="Banfield J.F."/>
        </authorList>
    </citation>
    <scope>NUCLEOTIDE SEQUENCE [LARGE SCALE GENOMIC DNA]</scope>
    <source>
        <strain evidence="3">CG22_combo_CG10-13_8_21_14_all_36_13</strain>
    </source>
</reference>
<dbReference type="AlphaFoldDB" id="A0A2H0DYG4"/>
<feature type="domain" description="MOFRL" evidence="1">
    <location>
        <begin position="311"/>
        <end position="414"/>
    </location>
</feature>
<dbReference type="GO" id="GO:0005737">
    <property type="term" value="C:cytoplasm"/>
    <property type="evidence" value="ECO:0007669"/>
    <property type="project" value="TreeGrafter"/>
</dbReference>
<proteinExistence type="predicted"/>
<dbReference type="PANTHER" id="PTHR12227:SF0">
    <property type="entry name" value="GLYCERATE KINASE"/>
    <property type="match status" value="1"/>
</dbReference>
<accession>A0A2H0DYG4</accession>
<dbReference type="InterPro" id="IPR025286">
    <property type="entry name" value="MOFRL_assoc_dom"/>
</dbReference>
<dbReference type="Pfam" id="PF13660">
    <property type="entry name" value="DUF4147"/>
    <property type="match status" value="1"/>
</dbReference>
<evidence type="ECO:0000313" key="4">
    <source>
        <dbReference type="Proteomes" id="UP000231143"/>
    </source>
</evidence>
<evidence type="ECO:0000259" key="2">
    <source>
        <dbReference type="Pfam" id="PF13660"/>
    </source>
</evidence>
<dbReference type="Pfam" id="PF05161">
    <property type="entry name" value="MOFRL"/>
    <property type="match status" value="1"/>
</dbReference>
<evidence type="ECO:0008006" key="5">
    <source>
        <dbReference type="Google" id="ProtNLM"/>
    </source>
</evidence>
<gene>
    <name evidence="3" type="ORF">COW81_01445</name>
</gene>
<organism evidence="3 4">
    <name type="scientific">Candidatus Campbellbacteria bacterium CG22_combo_CG10-13_8_21_14_all_36_13</name>
    <dbReference type="NCBI Taxonomy" id="1974529"/>
    <lineage>
        <taxon>Bacteria</taxon>
        <taxon>Candidatus Campbelliibacteriota</taxon>
    </lineage>
</organism>
<dbReference type="InterPro" id="IPR007835">
    <property type="entry name" value="MOFRL"/>
</dbReference>